<dbReference type="GO" id="GO:0006914">
    <property type="term" value="P:autophagy"/>
    <property type="evidence" value="ECO:0007669"/>
    <property type="project" value="TreeGrafter"/>
</dbReference>
<dbReference type="GO" id="GO:0015031">
    <property type="term" value="P:protein transport"/>
    <property type="evidence" value="ECO:0007669"/>
    <property type="project" value="UniProtKB-KW"/>
</dbReference>
<evidence type="ECO:0000256" key="4">
    <source>
        <dbReference type="ARBA" id="ARBA00022927"/>
    </source>
</evidence>
<sequence>IECFDVCGKNLYIGTNDCFVIHYNVEERTVGNGPKVVFHNEKQGHKYLAVKKPVIQIKAASALNRIMVLIDNTLSLLNMFDLEPIMTGAKVKGVTYFCINENPTNGNPFSIEICVALKKKQIQVYTVTEDKLVHVKDVHISEPPISVYCMINYETSHTQDLFPFDSEHSKPLIKRISKEEFLLSGPSALGMFVTSDGISQRPPLQWSENIVSMTYVHPYIVAMNDEFITVHSILDQQQKQAIPFQGGTYLGNFDGKLFVASGREIYALVPVAWEKQIFKRFQQQAAFIEFSEGHLEEAMDLFKNSQVDVREVISLYPRLLPSNCNFTRSVPPLHEIADVNQLSRGKEDLLKEYKQFLCTYLADIKGTGTGYKQEIDTALLKLYAEIDSPELIPLIAVDTGCDLKDSVEWLEKYKRYNALGLLYKVHGEHDKALALWVKICNSEVQDESFEGINFIIEYLANLNDHELVWKYVDWVLSKDQENGVRIFTDRPTTEPPSERMRPDTVIDYLHRFPIAVITYLEYLVFQKKLEKEKYHTHLAVLYLDAVLKLIKTNNVKKEEMDKA</sequence>
<dbReference type="AlphaFoldDB" id="A0A8B6EWK0"/>
<dbReference type="Pfam" id="PF00780">
    <property type="entry name" value="CNH"/>
    <property type="match status" value="1"/>
</dbReference>
<dbReference type="InterPro" id="IPR032914">
    <property type="entry name" value="Vam6/VPS39/TRAP1"/>
</dbReference>
<gene>
    <name evidence="6" type="ORF">MGAL_10B077460</name>
</gene>
<organism evidence="6 7">
    <name type="scientific">Mytilus galloprovincialis</name>
    <name type="common">Mediterranean mussel</name>
    <dbReference type="NCBI Taxonomy" id="29158"/>
    <lineage>
        <taxon>Eukaryota</taxon>
        <taxon>Metazoa</taxon>
        <taxon>Spiralia</taxon>
        <taxon>Lophotrochozoa</taxon>
        <taxon>Mollusca</taxon>
        <taxon>Bivalvia</taxon>
        <taxon>Autobranchia</taxon>
        <taxon>Pteriomorphia</taxon>
        <taxon>Mytilida</taxon>
        <taxon>Mytiloidea</taxon>
        <taxon>Mytilidae</taxon>
        <taxon>Mytilinae</taxon>
        <taxon>Mytilus</taxon>
    </lineage>
</organism>
<name>A0A8B6EWK0_MYTGA</name>
<dbReference type="PROSITE" id="PS50219">
    <property type="entry name" value="CNH"/>
    <property type="match status" value="1"/>
</dbReference>
<dbReference type="GO" id="GO:0016020">
    <property type="term" value="C:membrane"/>
    <property type="evidence" value="ECO:0007669"/>
    <property type="project" value="TreeGrafter"/>
</dbReference>
<keyword evidence="3" id="KW-0963">Cytoplasm</keyword>
<protein>
    <submittedName>
        <fullName evidence="6">Vacuolar protein sorting-associated protein 3</fullName>
    </submittedName>
</protein>
<reference evidence="6" key="1">
    <citation type="submission" date="2018-11" db="EMBL/GenBank/DDBJ databases">
        <authorList>
            <person name="Alioto T."/>
            <person name="Alioto T."/>
        </authorList>
    </citation>
    <scope>NUCLEOTIDE SEQUENCE</scope>
</reference>
<keyword evidence="2" id="KW-0813">Transport</keyword>
<dbReference type="GO" id="GO:0034058">
    <property type="term" value="P:endosomal vesicle fusion"/>
    <property type="evidence" value="ECO:0007669"/>
    <property type="project" value="TreeGrafter"/>
</dbReference>
<dbReference type="PANTHER" id="PTHR12894:SF27">
    <property type="entry name" value="TRANSFORMING GROWTH FACTOR-BETA RECEPTOR-ASSOCIATED PROTEIN 1"/>
    <property type="match status" value="1"/>
</dbReference>
<dbReference type="EMBL" id="UYJE01005681">
    <property type="protein sequence ID" value="VDI39336.1"/>
    <property type="molecule type" value="Genomic_DNA"/>
</dbReference>
<evidence type="ECO:0000313" key="6">
    <source>
        <dbReference type="EMBL" id="VDI39336.1"/>
    </source>
</evidence>
<keyword evidence="7" id="KW-1185">Reference proteome</keyword>
<dbReference type="InterPro" id="IPR019452">
    <property type="entry name" value="VPS39/TGF_beta_rcpt-assoc_1"/>
</dbReference>
<feature type="non-terminal residue" evidence="6">
    <location>
        <position position="563"/>
    </location>
</feature>
<dbReference type="InterPro" id="IPR001180">
    <property type="entry name" value="CNH_dom"/>
</dbReference>
<feature type="domain" description="CNH" evidence="5">
    <location>
        <begin position="1"/>
        <end position="257"/>
    </location>
</feature>
<feature type="non-terminal residue" evidence="6">
    <location>
        <position position="1"/>
    </location>
</feature>
<proteinExistence type="predicted"/>
<comment type="subcellular location">
    <subcellularLocation>
        <location evidence="1">Cytoplasm</location>
    </subcellularLocation>
</comment>
<evidence type="ECO:0000256" key="3">
    <source>
        <dbReference type="ARBA" id="ARBA00022490"/>
    </source>
</evidence>
<evidence type="ECO:0000256" key="2">
    <source>
        <dbReference type="ARBA" id="ARBA00022448"/>
    </source>
</evidence>
<accession>A0A8B6EWK0</accession>
<dbReference type="OrthoDB" id="10258882at2759"/>
<dbReference type="Proteomes" id="UP000596742">
    <property type="component" value="Unassembled WGS sequence"/>
</dbReference>
<evidence type="ECO:0000259" key="5">
    <source>
        <dbReference type="PROSITE" id="PS50219"/>
    </source>
</evidence>
<evidence type="ECO:0000313" key="7">
    <source>
        <dbReference type="Proteomes" id="UP000596742"/>
    </source>
</evidence>
<dbReference type="Pfam" id="PF10366">
    <property type="entry name" value="Vps39_1"/>
    <property type="match status" value="1"/>
</dbReference>
<dbReference type="PANTHER" id="PTHR12894">
    <property type="entry name" value="CNH DOMAIN CONTAINING"/>
    <property type="match status" value="1"/>
</dbReference>
<keyword evidence="4" id="KW-0653">Protein transport</keyword>
<evidence type="ECO:0000256" key="1">
    <source>
        <dbReference type="ARBA" id="ARBA00004496"/>
    </source>
</evidence>
<comment type="caution">
    <text evidence="6">The sequence shown here is derived from an EMBL/GenBank/DDBJ whole genome shotgun (WGS) entry which is preliminary data.</text>
</comment>
<dbReference type="GO" id="GO:0005737">
    <property type="term" value="C:cytoplasm"/>
    <property type="evidence" value="ECO:0007669"/>
    <property type="project" value="UniProtKB-SubCell"/>
</dbReference>